<organism evidence="2 3">
    <name type="scientific">Helicobacter canis</name>
    <dbReference type="NCBI Taxonomy" id="29419"/>
    <lineage>
        <taxon>Bacteria</taxon>
        <taxon>Pseudomonadati</taxon>
        <taxon>Campylobacterota</taxon>
        <taxon>Epsilonproteobacteria</taxon>
        <taxon>Campylobacterales</taxon>
        <taxon>Helicobacteraceae</taxon>
        <taxon>Helicobacter</taxon>
    </lineage>
</organism>
<evidence type="ECO:0000256" key="1">
    <source>
        <dbReference type="SAM" id="MobiDB-lite"/>
    </source>
</evidence>
<evidence type="ECO:0000313" key="3">
    <source>
        <dbReference type="Proteomes" id="UP000254841"/>
    </source>
</evidence>
<dbReference type="InterPro" id="IPR019292">
    <property type="entry name" value="McrC"/>
</dbReference>
<dbReference type="EMBL" id="UGHV01000001">
    <property type="protein sequence ID" value="STO97684.1"/>
    <property type="molecule type" value="Genomic_DNA"/>
</dbReference>
<dbReference type="REBASE" id="431205">
    <property type="entry name" value="Hca12410McrBCP"/>
</dbReference>
<accession>A0A377J5Y9</accession>
<dbReference type="AlphaFoldDB" id="A0A377J5Y9"/>
<sequence>MPTLYIAEYQSFGALEIEQALDSSKVKDTKATAQKIFNELKDFASDEKHSDFLAHKTKHTLKAKNYVGTIQTKSGFCVEILPKTFAAERITQCQKVDSSAEVDRDQKVDSREMQCKHTYRFEREKIFEAFSKFSEHITAKTTKNAAKTAQATDQATATQTTPQTLPTPMQHLCAICHAKAILLNCLATLKDTPFKHNHLANLHTLRLPLLEIFVRMFIDECERLVRAGLKSDYLCIAQNRAFLKGKLEFKDHIAQNFIHKERFYTSSDEYTQDIAPNRLIQSTLRLLACLSLHPSTRSRLDTMRFIFADISPSENIQRDFTHSATMSRAKEYETILLWCRVFLEQRAFSPYSGSDKAVAFVFPMEKLFESFVSFWLKQCADKDLRITTQESSKYLLCDEGGKKIFCLMPDIIMRAKKGAAIIIADTKWKIPNSSTDEKKYGISQGDLYQMWAYASKYRLESKNVRVVLIYPQCERTKKLEKEWQHKQWSFKASLESTQCKKVDSSAEADCHADKSARNDNATAVSEKVDSSAKTDPITISLAFAPLG</sequence>
<reference evidence="2 3" key="1">
    <citation type="submission" date="2018-06" db="EMBL/GenBank/DDBJ databases">
        <authorList>
            <consortium name="Pathogen Informatics"/>
            <person name="Doyle S."/>
        </authorList>
    </citation>
    <scope>NUCLEOTIDE SEQUENCE [LARGE SCALE GENOMIC DNA]</scope>
    <source>
        <strain evidence="2 3">NCTC12410</strain>
    </source>
</reference>
<dbReference type="PANTHER" id="PTHR38733:SF1">
    <property type="entry name" value="TYPE IV METHYL-DIRECTED RESTRICTION ENZYME ECOKMCRBC"/>
    <property type="match status" value="1"/>
</dbReference>
<dbReference type="Pfam" id="PF10117">
    <property type="entry name" value="McrBC"/>
    <property type="match status" value="1"/>
</dbReference>
<dbReference type="RefSeq" id="WP_115011906.1">
    <property type="nucleotide sequence ID" value="NZ_UGHV01000001.1"/>
</dbReference>
<dbReference type="Proteomes" id="UP000254841">
    <property type="component" value="Unassembled WGS sequence"/>
</dbReference>
<dbReference type="OrthoDB" id="307209at2"/>
<protein>
    <submittedName>
        <fullName evidence="2">McrBC 5-methylcytosine restriction system component</fullName>
    </submittedName>
</protein>
<proteinExistence type="predicted"/>
<gene>
    <name evidence="2" type="ORF">NCTC12410_01519</name>
</gene>
<feature type="region of interest" description="Disordered" evidence="1">
    <location>
        <begin position="144"/>
        <end position="163"/>
    </location>
</feature>
<evidence type="ECO:0000313" key="2">
    <source>
        <dbReference type="EMBL" id="STO97684.1"/>
    </source>
</evidence>
<name>A0A377J5Y9_9HELI</name>
<dbReference type="PANTHER" id="PTHR38733">
    <property type="entry name" value="PROTEIN MCRC"/>
    <property type="match status" value="1"/>
</dbReference>